<sequence>MLIIKSLVWCDFTIQSMTVMHPITNWMGAPRAPQVAVVKYKDGHSALAPLARLEK</sequence>
<name>A0A0D0AG55_9AGAM</name>
<protein>
    <submittedName>
        <fullName evidence="1">Uncharacterized protein</fullName>
    </submittedName>
</protein>
<proteinExistence type="predicted"/>
<dbReference type="InParanoid" id="A0A0D0AG55"/>
<dbReference type="AlphaFoldDB" id="A0A0D0AG55"/>
<dbReference type="Proteomes" id="UP000054485">
    <property type="component" value="Unassembled WGS sequence"/>
</dbReference>
<accession>A0A0D0AG55</accession>
<evidence type="ECO:0000313" key="1">
    <source>
        <dbReference type="EMBL" id="KIK37114.1"/>
    </source>
</evidence>
<dbReference type="EMBL" id="KN835475">
    <property type="protein sequence ID" value="KIK37114.1"/>
    <property type="molecule type" value="Genomic_DNA"/>
</dbReference>
<gene>
    <name evidence="1" type="ORF">CY34DRAFT_810689</name>
</gene>
<dbReference type="HOGENOM" id="CLU_3038199_0_0_1"/>
<keyword evidence="2" id="KW-1185">Reference proteome</keyword>
<reference evidence="2" key="2">
    <citation type="submission" date="2015-01" db="EMBL/GenBank/DDBJ databases">
        <title>Evolutionary Origins and Diversification of the Mycorrhizal Mutualists.</title>
        <authorList>
            <consortium name="DOE Joint Genome Institute"/>
            <consortium name="Mycorrhizal Genomics Consortium"/>
            <person name="Kohler A."/>
            <person name="Kuo A."/>
            <person name="Nagy L.G."/>
            <person name="Floudas D."/>
            <person name="Copeland A."/>
            <person name="Barry K.W."/>
            <person name="Cichocki N."/>
            <person name="Veneault-Fourrey C."/>
            <person name="LaButti K."/>
            <person name="Lindquist E.A."/>
            <person name="Lipzen A."/>
            <person name="Lundell T."/>
            <person name="Morin E."/>
            <person name="Murat C."/>
            <person name="Riley R."/>
            <person name="Ohm R."/>
            <person name="Sun H."/>
            <person name="Tunlid A."/>
            <person name="Henrissat B."/>
            <person name="Grigoriev I.V."/>
            <person name="Hibbett D.S."/>
            <person name="Martin F."/>
        </authorList>
    </citation>
    <scope>NUCLEOTIDE SEQUENCE [LARGE SCALE GENOMIC DNA]</scope>
    <source>
        <strain evidence="2">UH-Slu-Lm8-n1</strain>
    </source>
</reference>
<feature type="non-terminal residue" evidence="1">
    <location>
        <position position="55"/>
    </location>
</feature>
<reference evidence="1 2" key="1">
    <citation type="submission" date="2014-04" db="EMBL/GenBank/DDBJ databases">
        <authorList>
            <consortium name="DOE Joint Genome Institute"/>
            <person name="Kuo A."/>
            <person name="Ruytinx J."/>
            <person name="Rineau F."/>
            <person name="Colpaert J."/>
            <person name="Kohler A."/>
            <person name="Nagy L.G."/>
            <person name="Floudas D."/>
            <person name="Copeland A."/>
            <person name="Barry K.W."/>
            <person name="Cichocki N."/>
            <person name="Veneault-Fourrey C."/>
            <person name="LaButti K."/>
            <person name="Lindquist E.A."/>
            <person name="Lipzen A."/>
            <person name="Lundell T."/>
            <person name="Morin E."/>
            <person name="Murat C."/>
            <person name="Sun H."/>
            <person name="Tunlid A."/>
            <person name="Henrissat B."/>
            <person name="Grigoriev I.V."/>
            <person name="Hibbett D.S."/>
            <person name="Martin F."/>
            <person name="Nordberg H.P."/>
            <person name="Cantor M.N."/>
            <person name="Hua S.X."/>
        </authorList>
    </citation>
    <scope>NUCLEOTIDE SEQUENCE [LARGE SCALE GENOMIC DNA]</scope>
    <source>
        <strain evidence="1 2">UH-Slu-Lm8-n1</strain>
    </source>
</reference>
<evidence type="ECO:0000313" key="2">
    <source>
        <dbReference type="Proteomes" id="UP000054485"/>
    </source>
</evidence>
<organism evidence="1 2">
    <name type="scientific">Suillus luteus UH-Slu-Lm8-n1</name>
    <dbReference type="NCBI Taxonomy" id="930992"/>
    <lineage>
        <taxon>Eukaryota</taxon>
        <taxon>Fungi</taxon>
        <taxon>Dikarya</taxon>
        <taxon>Basidiomycota</taxon>
        <taxon>Agaricomycotina</taxon>
        <taxon>Agaricomycetes</taxon>
        <taxon>Agaricomycetidae</taxon>
        <taxon>Boletales</taxon>
        <taxon>Suillineae</taxon>
        <taxon>Suillaceae</taxon>
        <taxon>Suillus</taxon>
    </lineage>
</organism>